<dbReference type="EMBL" id="CAQQ02097804">
    <property type="status" value="NOT_ANNOTATED_CDS"/>
    <property type="molecule type" value="Genomic_DNA"/>
</dbReference>
<accession>T1GNX7</accession>
<dbReference type="OMA" id="KMVICAG"/>
<organism evidence="3 4">
    <name type="scientific">Megaselia scalaris</name>
    <name type="common">Humpbacked fly</name>
    <name type="synonym">Phora scalaris</name>
    <dbReference type="NCBI Taxonomy" id="36166"/>
    <lineage>
        <taxon>Eukaryota</taxon>
        <taxon>Metazoa</taxon>
        <taxon>Ecdysozoa</taxon>
        <taxon>Arthropoda</taxon>
        <taxon>Hexapoda</taxon>
        <taxon>Insecta</taxon>
        <taxon>Pterygota</taxon>
        <taxon>Neoptera</taxon>
        <taxon>Endopterygota</taxon>
        <taxon>Diptera</taxon>
        <taxon>Brachycera</taxon>
        <taxon>Muscomorpha</taxon>
        <taxon>Platypezoidea</taxon>
        <taxon>Phoridae</taxon>
        <taxon>Megaseliini</taxon>
        <taxon>Megaselia</taxon>
    </lineage>
</organism>
<dbReference type="AlphaFoldDB" id="T1GNX7"/>
<sequence>MMMAETTGEESSAERSKRHGEVQMLKSLKRAQKFQEPRKKKFLKREEFTEESFDDQTKDIRDVDFRLSHDSNQLEILMKSCNIQRSFRDLVLLKMVICAGFYPQIAIPDEFNYCKGGTQQFFHTFLKPFVSMHPNSQFSKNFEILKLNESEILDKPRYYTAKNTLSSHHQVLCYQNLLETSRPYLMNSVRMPAAQTLLLFSFSIDTNSSVTNVVCDSWLSLDFPVPEMGREVLLRAVKLRRTWQKLLSKKLDEVEGVSSGDSKKESRRDKQIREDLWDDLIKFTSLNIVYSVKKHLPADLRNLYNQKELPLEKYSINPFAEDFPVSQNVEKGGLQVAENVVYGCLRETNWSEVLTWSFRSKPGINAKRNLQ</sequence>
<dbReference type="Pfam" id="PF07717">
    <property type="entry name" value="OB_NTP_bind"/>
    <property type="match status" value="1"/>
</dbReference>
<feature type="region of interest" description="Disordered" evidence="1">
    <location>
        <begin position="1"/>
        <end position="20"/>
    </location>
</feature>
<reference evidence="3" key="2">
    <citation type="submission" date="2015-06" db="UniProtKB">
        <authorList>
            <consortium name="EnsemblMetazoa"/>
        </authorList>
    </citation>
    <scope>IDENTIFICATION</scope>
</reference>
<proteinExistence type="predicted"/>
<evidence type="ECO:0000256" key="1">
    <source>
        <dbReference type="SAM" id="MobiDB-lite"/>
    </source>
</evidence>
<name>T1GNX7_MEGSC</name>
<dbReference type="HOGENOM" id="CLU_050429_0_0_1"/>
<protein>
    <recommendedName>
        <fullName evidence="2">DEAD-box helicase OB fold domain-containing protein</fullName>
    </recommendedName>
</protein>
<evidence type="ECO:0000259" key="2">
    <source>
        <dbReference type="Pfam" id="PF07717"/>
    </source>
</evidence>
<dbReference type="EnsemblMetazoa" id="MESCA005290-RA">
    <property type="protein sequence ID" value="MESCA005290-PA"/>
    <property type="gene ID" value="MESCA005290"/>
</dbReference>
<evidence type="ECO:0000313" key="4">
    <source>
        <dbReference type="Proteomes" id="UP000015102"/>
    </source>
</evidence>
<dbReference type="STRING" id="36166.T1GNX7"/>
<keyword evidence="4" id="KW-1185">Reference proteome</keyword>
<feature type="domain" description="DEAD-box helicase OB fold" evidence="2">
    <location>
        <begin position="93"/>
        <end position="203"/>
    </location>
</feature>
<reference evidence="4" key="1">
    <citation type="submission" date="2013-02" db="EMBL/GenBank/DDBJ databases">
        <authorList>
            <person name="Hughes D."/>
        </authorList>
    </citation>
    <scope>NUCLEOTIDE SEQUENCE</scope>
    <source>
        <strain>Durham</strain>
        <strain evidence="4">NC isolate 2 -- Noor lab</strain>
    </source>
</reference>
<dbReference type="Proteomes" id="UP000015102">
    <property type="component" value="Unassembled WGS sequence"/>
</dbReference>
<dbReference type="InterPro" id="IPR011709">
    <property type="entry name" value="DEAD-box_helicase_OB_fold"/>
</dbReference>
<evidence type="ECO:0000313" key="3">
    <source>
        <dbReference type="EnsemblMetazoa" id="MESCA005290-PA"/>
    </source>
</evidence>